<dbReference type="OrthoDB" id="9803968at2"/>
<dbReference type="Gene3D" id="3.40.50.12780">
    <property type="entry name" value="N-terminal domain of ligase-like"/>
    <property type="match status" value="1"/>
</dbReference>
<dbReference type="InterPro" id="IPR020845">
    <property type="entry name" value="AMP-binding_CS"/>
</dbReference>
<dbReference type="EC" id="6.2.1.-" evidence="5"/>
<evidence type="ECO:0000259" key="3">
    <source>
        <dbReference type="Pfam" id="PF13193"/>
    </source>
</evidence>
<dbReference type="Proteomes" id="UP000092659">
    <property type="component" value="Chromosome"/>
</dbReference>
<keyword evidence="5" id="KW-0436">Ligase</keyword>
<dbReference type="PROSITE" id="PS00455">
    <property type="entry name" value="AMP_BINDING"/>
    <property type="match status" value="1"/>
</dbReference>
<proteinExistence type="inferred from homology"/>
<evidence type="ECO:0000256" key="1">
    <source>
        <dbReference type="ARBA" id="ARBA00006432"/>
    </source>
</evidence>
<dbReference type="InterPro" id="IPR000873">
    <property type="entry name" value="AMP-dep_synth/lig_dom"/>
</dbReference>
<gene>
    <name evidence="4" type="ORF">AVL59_29670</name>
    <name evidence="5" type="ORF">J2Z21_006837</name>
</gene>
<dbReference type="KEGG" id="sgs:AVL59_29670"/>
<dbReference type="InterPro" id="IPR042099">
    <property type="entry name" value="ANL_N_sf"/>
</dbReference>
<dbReference type="GO" id="GO:0006631">
    <property type="term" value="P:fatty acid metabolic process"/>
    <property type="evidence" value="ECO:0007669"/>
    <property type="project" value="TreeGrafter"/>
</dbReference>
<dbReference type="PANTHER" id="PTHR43201">
    <property type="entry name" value="ACYL-COA SYNTHETASE"/>
    <property type="match status" value="1"/>
</dbReference>
<dbReference type="Pfam" id="PF00501">
    <property type="entry name" value="AMP-binding"/>
    <property type="match status" value="1"/>
</dbReference>
<accession>A0A1B1B2V0</accession>
<evidence type="ECO:0000313" key="7">
    <source>
        <dbReference type="Proteomes" id="UP001519309"/>
    </source>
</evidence>
<sequence length="488" mass="51830">MSDQGIGSWPHRRARIDPAGTALRQGERTLSYARLAERVDGLAGALAARGVRSGDRIAHLGWNSLGAFELFFAAGRLGALFVPLSPRLAPAEITHLMKDCAPAAVFHGPEHAQVAEETCGGAGLVAGPAEQEAMTGEVARPPRRTVGLDDPAVVLYTSGTTGLPKGAVLTHGNLLFNTLNQIAHVDVLSTDVALCVAPLFHATGLGQASLPTLFKGGTVIVDRFRPDATLRTIAVRRVTCFSAVPTMLQMLCEHPDFAHTDLSGLRYVIYGGSPASARVARAWQRRGVTLLHGYGMTEAAPGVTLATARGAAERPLSAGPVHFFSDIRLDGPVPEGPGELLVRGPNVFTGYWRRPADTAAVFTDGWLRSGDIVRVGEEGWVEVVGRTKDVIISGGENIHPAEVEAAIDALDGVKESAVVGVPDERWGEVGVAHVVPEHPGAVTEEQVLSQLRDRVAAFKIPRRVRIRGDLPRTGSGKVIRRALRDDSA</sequence>
<reference evidence="5 7" key="2">
    <citation type="submission" date="2021-03" db="EMBL/GenBank/DDBJ databases">
        <title>Genomic Encyclopedia of Type Strains, Phase IV (KMG-IV): sequencing the most valuable type-strain genomes for metagenomic binning, comparative biology and taxonomic classification.</title>
        <authorList>
            <person name="Goeker M."/>
        </authorList>
    </citation>
    <scope>NUCLEOTIDE SEQUENCE [LARGE SCALE GENOMIC DNA]</scope>
    <source>
        <strain evidence="5 7">DSM 40499</strain>
    </source>
</reference>
<keyword evidence="7" id="KW-1185">Reference proteome</keyword>
<comment type="similarity">
    <text evidence="1">Belongs to the ATP-dependent AMP-binding enzyme family.</text>
</comment>
<dbReference type="CDD" id="cd17631">
    <property type="entry name" value="FACL_FadD13-like"/>
    <property type="match status" value="1"/>
</dbReference>
<dbReference type="EMBL" id="CP016279">
    <property type="protein sequence ID" value="ANP53148.1"/>
    <property type="molecule type" value="Genomic_DNA"/>
</dbReference>
<dbReference type="Gene3D" id="3.30.300.30">
    <property type="match status" value="1"/>
</dbReference>
<dbReference type="PANTHER" id="PTHR43201:SF8">
    <property type="entry name" value="ACYL-COA SYNTHETASE FAMILY MEMBER 3"/>
    <property type="match status" value="1"/>
</dbReference>
<dbReference type="STRING" id="68214.AVL59_29670"/>
<feature type="domain" description="AMP-binding enzyme C-terminal" evidence="3">
    <location>
        <begin position="402"/>
        <end position="477"/>
    </location>
</feature>
<organism evidence="4 6">
    <name type="scientific">Streptomyces griseochromogenes</name>
    <dbReference type="NCBI Taxonomy" id="68214"/>
    <lineage>
        <taxon>Bacteria</taxon>
        <taxon>Bacillati</taxon>
        <taxon>Actinomycetota</taxon>
        <taxon>Actinomycetes</taxon>
        <taxon>Kitasatosporales</taxon>
        <taxon>Streptomycetaceae</taxon>
        <taxon>Streptomyces</taxon>
    </lineage>
</organism>
<evidence type="ECO:0000313" key="6">
    <source>
        <dbReference type="Proteomes" id="UP000092659"/>
    </source>
</evidence>
<dbReference type="InterPro" id="IPR025110">
    <property type="entry name" value="AMP-bd_C"/>
</dbReference>
<dbReference type="Pfam" id="PF13193">
    <property type="entry name" value="AMP-binding_C"/>
    <property type="match status" value="1"/>
</dbReference>
<evidence type="ECO:0000313" key="5">
    <source>
        <dbReference type="EMBL" id="MBP2053835.1"/>
    </source>
</evidence>
<dbReference type="GO" id="GO:0031956">
    <property type="term" value="F:medium-chain fatty acid-CoA ligase activity"/>
    <property type="evidence" value="ECO:0007669"/>
    <property type="project" value="TreeGrafter"/>
</dbReference>
<dbReference type="AlphaFoldDB" id="A0A1B1B2V0"/>
<dbReference type="Proteomes" id="UP001519309">
    <property type="component" value="Unassembled WGS sequence"/>
</dbReference>
<dbReference type="RefSeq" id="WP_067310473.1">
    <property type="nucleotide sequence ID" value="NZ_CP016279.1"/>
</dbReference>
<dbReference type="EMBL" id="JAGGLP010000018">
    <property type="protein sequence ID" value="MBP2053835.1"/>
    <property type="molecule type" value="Genomic_DNA"/>
</dbReference>
<dbReference type="SUPFAM" id="SSF56801">
    <property type="entry name" value="Acetyl-CoA synthetase-like"/>
    <property type="match status" value="1"/>
</dbReference>
<reference evidence="4 6" key="1">
    <citation type="submission" date="2016-06" db="EMBL/GenBank/DDBJ databases">
        <title>Complete genome sequence of Streptomyces griseochromogenes ATCC 14511, the Blasticidin S producer.</title>
        <authorList>
            <person name="Wu L."/>
        </authorList>
    </citation>
    <scope>NUCLEOTIDE SEQUENCE [LARGE SCALE GENOMIC DNA]</scope>
    <source>
        <strain evidence="4 6">ATCC 14511</strain>
    </source>
</reference>
<evidence type="ECO:0000313" key="4">
    <source>
        <dbReference type="EMBL" id="ANP53148.1"/>
    </source>
</evidence>
<protein>
    <submittedName>
        <fullName evidence="5">Fatty-acyl-CoA synthase</fullName>
        <ecNumber evidence="5">6.2.1.-</ecNumber>
    </submittedName>
</protein>
<feature type="domain" description="AMP-dependent synthetase/ligase" evidence="2">
    <location>
        <begin position="12"/>
        <end position="352"/>
    </location>
</feature>
<evidence type="ECO:0000259" key="2">
    <source>
        <dbReference type="Pfam" id="PF00501"/>
    </source>
</evidence>
<name>A0A1B1B2V0_9ACTN</name>
<dbReference type="InterPro" id="IPR045851">
    <property type="entry name" value="AMP-bd_C_sf"/>
</dbReference>